<name>A0A6G0IK44_LARCR</name>
<accession>A0A6G0IK44</accession>
<feature type="coiled-coil region" evidence="1">
    <location>
        <begin position="46"/>
        <end position="294"/>
    </location>
</feature>
<gene>
    <name evidence="3" type="ORF">D5F01_LYC08988</name>
</gene>
<evidence type="ECO:0000256" key="1">
    <source>
        <dbReference type="SAM" id="Coils"/>
    </source>
</evidence>
<keyword evidence="1" id="KW-0175">Coiled coil</keyword>
<keyword evidence="4" id="KW-1185">Reference proteome</keyword>
<dbReference type="Proteomes" id="UP000424527">
    <property type="component" value="Unassembled WGS sequence"/>
</dbReference>
<feature type="compositionally biased region" description="Polar residues" evidence="2">
    <location>
        <begin position="357"/>
        <end position="367"/>
    </location>
</feature>
<evidence type="ECO:0000313" key="4">
    <source>
        <dbReference type="Proteomes" id="UP000424527"/>
    </source>
</evidence>
<reference evidence="3 4" key="1">
    <citation type="submission" date="2019-07" db="EMBL/GenBank/DDBJ databases">
        <title>Chromosome genome assembly for large yellow croaker.</title>
        <authorList>
            <person name="Xiao S."/>
        </authorList>
    </citation>
    <scope>NUCLEOTIDE SEQUENCE [LARGE SCALE GENOMIC DNA]</scope>
    <source>
        <strain evidence="3">JMULYC20181020</strain>
        <tissue evidence="3">Muscle</tissue>
    </source>
</reference>
<protein>
    <submittedName>
        <fullName evidence="3">Uncharacterized protein</fullName>
    </submittedName>
</protein>
<feature type="compositionally biased region" description="Basic and acidic residues" evidence="2">
    <location>
        <begin position="325"/>
        <end position="338"/>
    </location>
</feature>
<sequence length="409" mass="48066">MSNVCKGTLTLLNVGLSACRINRLEGLLKLRETEFKTEFKKSYETISSFEAQVSSLQKQLQSKDEEIVKIQLLRKQENDLMTARLESEKQKLQESAVLQNDLQQKLKQMEQQLRQKDKEILDLQKNNEDLSHKLTKVSTEFLQSDNTWQTKYNGLQEKFTEELATKQQRCEATEEQLVEEKKKVEELHLKMINEKTEKDQKDQEINNKDKQEIDRLSQELTEATSELRSCRVEFLQSNKAWQGQYSALEEKFREQLVQKEQDWKKKLQLVEEEKNSLIQEQQDSERTLKLVEEEKNPLVQEQQDSERTLKLVEEEKNPLVQEQQDSERTLKLVEEEKNPLVQEQQDSERSQEDIKSNEGTVVTPGTQTEEKKKKKKKKGFFSWMRKKKRCGSQTGGEEAPCCSTQVTQQ</sequence>
<evidence type="ECO:0000313" key="3">
    <source>
        <dbReference type="EMBL" id="KAE8291632.1"/>
    </source>
</evidence>
<dbReference type="AlphaFoldDB" id="A0A6G0IK44"/>
<feature type="compositionally biased region" description="Basic residues" evidence="2">
    <location>
        <begin position="372"/>
        <end position="390"/>
    </location>
</feature>
<evidence type="ECO:0000256" key="2">
    <source>
        <dbReference type="SAM" id="MobiDB-lite"/>
    </source>
</evidence>
<feature type="compositionally biased region" description="Basic and acidic residues" evidence="2">
    <location>
        <begin position="346"/>
        <end position="356"/>
    </location>
</feature>
<proteinExistence type="predicted"/>
<feature type="region of interest" description="Disordered" evidence="2">
    <location>
        <begin position="295"/>
        <end position="409"/>
    </location>
</feature>
<dbReference type="EMBL" id="REGW02000009">
    <property type="protein sequence ID" value="KAE8291632.1"/>
    <property type="molecule type" value="Genomic_DNA"/>
</dbReference>
<comment type="caution">
    <text evidence="3">The sequence shown here is derived from an EMBL/GenBank/DDBJ whole genome shotgun (WGS) entry which is preliminary data.</text>
</comment>
<feature type="compositionally biased region" description="Basic and acidic residues" evidence="2">
    <location>
        <begin position="304"/>
        <end position="317"/>
    </location>
</feature>
<dbReference type="PROSITE" id="PS51257">
    <property type="entry name" value="PROKAR_LIPOPROTEIN"/>
    <property type="match status" value="1"/>
</dbReference>
<organism evidence="3 4">
    <name type="scientific">Larimichthys crocea</name>
    <name type="common">Large yellow croaker</name>
    <name type="synonym">Pseudosciaena crocea</name>
    <dbReference type="NCBI Taxonomy" id="215358"/>
    <lineage>
        <taxon>Eukaryota</taxon>
        <taxon>Metazoa</taxon>
        <taxon>Chordata</taxon>
        <taxon>Craniata</taxon>
        <taxon>Vertebrata</taxon>
        <taxon>Euteleostomi</taxon>
        <taxon>Actinopterygii</taxon>
        <taxon>Neopterygii</taxon>
        <taxon>Teleostei</taxon>
        <taxon>Neoteleostei</taxon>
        <taxon>Acanthomorphata</taxon>
        <taxon>Eupercaria</taxon>
        <taxon>Sciaenidae</taxon>
        <taxon>Larimichthys</taxon>
    </lineage>
</organism>